<organism evidence="12 13">
    <name type="scientific">Shouchella lehensis G1</name>
    <dbReference type="NCBI Taxonomy" id="1246626"/>
    <lineage>
        <taxon>Bacteria</taxon>
        <taxon>Bacillati</taxon>
        <taxon>Bacillota</taxon>
        <taxon>Bacilli</taxon>
        <taxon>Bacillales</taxon>
        <taxon>Bacillaceae</taxon>
        <taxon>Shouchella</taxon>
    </lineage>
</organism>
<keyword evidence="6 7" id="KW-0119">Carbohydrate metabolism</keyword>
<dbReference type="eggNOG" id="COG1069">
    <property type="taxonomic scope" value="Bacteria"/>
</dbReference>
<dbReference type="KEGG" id="ble:BleG1_1668"/>
<dbReference type="RefSeq" id="WP_038479360.1">
    <property type="nucleotide sequence ID" value="NZ_CP003923.1"/>
</dbReference>
<proteinExistence type="inferred from homology"/>
<dbReference type="EC" id="2.7.1.16" evidence="7 8"/>
<evidence type="ECO:0000256" key="9">
    <source>
        <dbReference type="RuleBase" id="RU003455"/>
    </source>
</evidence>
<evidence type="ECO:0000256" key="2">
    <source>
        <dbReference type="ARBA" id="ARBA00022741"/>
    </source>
</evidence>
<dbReference type="InterPro" id="IPR018484">
    <property type="entry name" value="FGGY_N"/>
</dbReference>
<keyword evidence="4 7" id="KW-0067">ATP-binding</keyword>
<comment type="catalytic activity">
    <reaction evidence="7">
        <text>D-ribulose + ATP = D-ribulose 5-phosphate + ADP + H(+)</text>
        <dbReference type="Rhea" id="RHEA:17601"/>
        <dbReference type="ChEBI" id="CHEBI:15378"/>
        <dbReference type="ChEBI" id="CHEBI:17173"/>
        <dbReference type="ChEBI" id="CHEBI:30616"/>
        <dbReference type="ChEBI" id="CHEBI:58121"/>
        <dbReference type="ChEBI" id="CHEBI:456216"/>
        <dbReference type="EC" id="2.7.1.16"/>
    </reaction>
</comment>
<evidence type="ECO:0000259" key="11">
    <source>
        <dbReference type="Pfam" id="PF02782"/>
    </source>
</evidence>
<dbReference type="PATRIC" id="fig|1246626.3.peg.1659"/>
<dbReference type="InterPro" id="IPR005929">
    <property type="entry name" value="Ribulokinase"/>
</dbReference>
<keyword evidence="5 7" id="KW-0054">Arabinose catabolism</keyword>
<evidence type="ECO:0000256" key="4">
    <source>
        <dbReference type="ARBA" id="ARBA00022840"/>
    </source>
</evidence>
<dbReference type="Pfam" id="PF00370">
    <property type="entry name" value="FGGY_N"/>
    <property type="match status" value="1"/>
</dbReference>
<dbReference type="GO" id="GO:0019150">
    <property type="term" value="F:D-ribulokinase activity"/>
    <property type="evidence" value="ECO:0007669"/>
    <property type="project" value="TreeGrafter"/>
</dbReference>
<evidence type="ECO:0000256" key="5">
    <source>
        <dbReference type="ARBA" id="ARBA00022935"/>
    </source>
</evidence>
<dbReference type="NCBIfam" id="NF003154">
    <property type="entry name" value="PRK04123.1"/>
    <property type="match status" value="1"/>
</dbReference>
<keyword evidence="13" id="KW-1185">Reference proteome</keyword>
<dbReference type="STRING" id="1246626.BleG1_1668"/>
<dbReference type="CDD" id="cd07781">
    <property type="entry name" value="ASKHA_NBD_FGGY_L-RBK"/>
    <property type="match status" value="1"/>
</dbReference>
<gene>
    <name evidence="7" type="primary">araB</name>
    <name evidence="12" type="ORF">BleG1_1668</name>
</gene>
<dbReference type="PANTHER" id="PTHR43435:SF4">
    <property type="entry name" value="FGGY CARBOHYDRATE KINASE DOMAIN-CONTAINING PROTEIN"/>
    <property type="match status" value="1"/>
</dbReference>
<comment type="pathway">
    <text evidence="7 9">Carbohydrate degradation; L-arabinose degradation via L-ribulose; D-xylulose 5-phosphate from L-arabinose (bacterial route): step 2/3.</text>
</comment>
<dbReference type="HAMAP" id="MF_00520">
    <property type="entry name" value="Ribulokinase"/>
    <property type="match status" value="1"/>
</dbReference>
<evidence type="ECO:0000256" key="7">
    <source>
        <dbReference type="HAMAP-Rule" id="MF_00520"/>
    </source>
</evidence>
<dbReference type="OrthoDB" id="9805576at2"/>
<keyword evidence="3 7" id="KW-0418">Kinase</keyword>
<sequence>MSKRYTIGIDYGTESGRAVLIDLADGAEVAEHVTPYAHGVMAKQLPKGGVMLEPEWALQHPRDYIDVLEQSVPKVLAEAGVHPSDVIGIGIDFTACTMLPIDEDGEPLCFHTAFANRPHAWVKLWKHHAAQDEANEINRIGAERGEAFLQRYGGKYSSEWMIAKVWQIFNEDRQLFDEADAFLEGTDWVTSQMTGTIVRNSCTAGYKAMWHKQDGYPEDVFFEALHPDLKRLTATKLRGDIRAPGEAAGNLTKEMAERMGLLPGIAVAVGNVDAHVSVPATGVVTPGKLVMAMGTSICHLVLAEEEKEVEGMCGVVEDGIVPGYFGYEAGQSAVGDIFAWFMEHGVTSDLVEEAKQKNIPLHALLEEKAAAYQPGETGLLALDWWNGNRSTLVDTNLSGIILGMTLQTKSEEIYRTLLEATAFGTKKIIEAFTKAGVEINELVACGGLPQKNNLLMQIFADITNLEIKVAASKQTPALGAAMYASVAAGEAAGGYATIFAAAEKMARVQERSYKPNAERAQVYKEIYKEYSKLHDYFGKGENDVMKTLRSVRDKTKGGVVHA</sequence>
<dbReference type="Gene3D" id="3.30.420.40">
    <property type="match status" value="2"/>
</dbReference>
<dbReference type="InterPro" id="IPR018485">
    <property type="entry name" value="FGGY_C"/>
</dbReference>
<dbReference type="GO" id="GO:0005524">
    <property type="term" value="F:ATP binding"/>
    <property type="evidence" value="ECO:0007669"/>
    <property type="project" value="UniProtKB-UniRule"/>
</dbReference>
<evidence type="ECO:0000256" key="8">
    <source>
        <dbReference type="NCBIfam" id="TIGR01234"/>
    </source>
</evidence>
<comment type="catalytic activity">
    <reaction evidence="7 9">
        <text>L-ribulose + ATP = L-ribulose 5-phosphate + ADP + H(+)</text>
        <dbReference type="Rhea" id="RHEA:22072"/>
        <dbReference type="ChEBI" id="CHEBI:15378"/>
        <dbReference type="ChEBI" id="CHEBI:16880"/>
        <dbReference type="ChEBI" id="CHEBI:30616"/>
        <dbReference type="ChEBI" id="CHEBI:58226"/>
        <dbReference type="ChEBI" id="CHEBI:456216"/>
        <dbReference type="EC" id="2.7.1.16"/>
    </reaction>
</comment>
<keyword evidence="1 7" id="KW-0808">Transferase</keyword>
<keyword evidence="2 7" id="KW-0547">Nucleotide-binding</keyword>
<dbReference type="Pfam" id="PF02782">
    <property type="entry name" value="FGGY_C"/>
    <property type="match status" value="1"/>
</dbReference>
<evidence type="ECO:0000313" key="12">
    <source>
        <dbReference type="EMBL" id="AIC94246.1"/>
    </source>
</evidence>
<evidence type="ECO:0000256" key="3">
    <source>
        <dbReference type="ARBA" id="ARBA00022777"/>
    </source>
</evidence>
<evidence type="ECO:0000256" key="6">
    <source>
        <dbReference type="ARBA" id="ARBA00023277"/>
    </source>
</evidence>
<dbReference type="InterPro" id="IPR000577">
    <property type="entry name" value="Carb_kinase_FGGY"/>
</dbReference>
<dbReference type="NCBIfam" id="TIGR01234">
    <property type="entry name" value="L-ribulokinase"/>
    <property type="match status" value="1"/>
</dbReference>
<dbReference type="InterPro" id="IPR043129">
    <property type="entry name" value="ATPase_NBD"/>
</dbReference>
<dbReference type="GO" id="GO:0005737">
    <property type="term" value="C:cytoplasm"/>
    <property type="evidence" value="ECO:0007669"/>
    <property type="project" value="TreeGrafter"/>
</dbReference>
<dbReference type="PANTHER" id="PTHR43435">
    <property type="entry name" value="RIBULOKINASE"/>
    <property type="match status" value="1"/>
</dbReference>
<comment type="similarity">
    <text evidence="7 9">Belongs to the ribulokinase family.</text>
</comment>
<evidence type="ECO:0000256" key="1">
    <source>
        <dbReference type="ARBA" id="ARBA00022679"/>
    </source>
</evidence>
<dbReference type="AlphaFoldDB" id="A0A060LSJ8"/>
<feature type="domain" description="Carbohydrate kinase FGGY C-terminal" evidence="11">
    <location>
        <begin position="290"/>
        <end position="488"/>
    </location>
</feature>
<dbReference type="SUPFAM" id="SSF53067">
    <property type="entry name" value="Actin-like ATPase domain"/>
    <property type="match status" value="2"/>
</dbReference>
<reference evidence="12 13" key="1">
    <citation type="journal article" date="2014" name="Gene">
        <title>A comparative genomic analysis of the alkalitolerant soil bacterium Bacillus lehensis G1.</title>
        <authorList>
            <person name="Noor Y.M."/>
            <person name="Samsulrizal N.H."/>
            <person name="Jema'on N.A."/>
            <person name="Low K.O."/>
            <person name="Ramli A.N."/>
            <person name="Alias N.I."/>
            <person name="Damis S.I."/>
            <person name="Fuzi S.F."/>
            <person name="Isa M.N."/>
            <person name="Murad A.M."/>
            <person name="Raih M.F."/>
            <person name="Bakar F.D."/>
            <person name="Najimudin N."/>
            <person name="Mahadi N.M."/>
            <person name="Illias R.M."/>
        </authorList>
    </citation>
    <scope>NUCLEOTIDE SEQUENCE [LARGE SCALE GENOMIC DNA]</scope>
    <source>
        <strain evidence="12 13">G1</strain>
    </source>
</reference>
<dbReference type="EMBL" id="CP003923">
    <property type="protein sequence ID" value="AIC94246.1"/>
    <property type="molecule type" value="Genomic_DNA"/>
</dbReference>
<dbReference type="PIRSF" id="PIRSF000538">
    <property type="entry name" value="GlpK"/>
    <property type="match status" value="1"/>
</dbReference>
<feature type="domain" description="Carbohydrate kinase FGGY N-terminal" evidence="10">
    <location>
        <begin position="5"/>
        <end position="276"/>
    </location>
</feature>
<dbReference type="GO" id="GO:0008741">
    <property type="term" value="F:ribulokinase activity"/>
    <property type="evidence" value="ECO:0007669"/>
    <property type="project" value="UniProtKB-UniRule"/>
</dbReference>
<dbReference type="UniPathway" id="UPA00145">
    <property type="reaction ID" value="UER00566"/>
</dbReference>
<evidence type="ECO:0000313" key="13">
    <source>
        <dbReference type="Proteomes" id="UP000027142"/>
    </source>
</evidence>
<name>A0A060LSJ8_9BACI</name>
<evidence type="ECO:0000259" key="10">
    <source>
        <dbReference type="Pfam" id="PF00370"/>
    </source>
</evidence>
<accession>A0A060LSJ8</accession>
<dbReference type="HOGENOM" id="CLU_009281_9_1_9"/>
<dbReference type="GO" id="GO:0019569">
    <property type="term" value="P:L-arabinose catabolic process to D-xylulose 5-phosphate"/>
    <property type="evidence" value="ECO:0007669"/>
    <property type="project" value="UniProtKB-UniRule"/>
</dbReference>
<protein>
    <recommendedName>
        <fullName evidence="7 8">Ribulokinase</fullName>
        <ecNumber evidence="7 8">2.7.1.16</ecNumber>
    </recommendedName>
</protein>
<dbReference type="Proteomes" id="UP000027142">
    <property type="component" value="Chromosome"/>
</dbReference>